<sequence>MNIIIVGGGKKGFQLAKYCHKFGHQVTVIESNKEKINKLKDKLEVNVLLGDGTKRDYLEKAGAEEGDIVVAATSNDQDNLVICQLAERQFDIGRTLALVNNPGNEKLFEWLGVNQVVSSTSLMLGLIEEEIEWKEKSNLWADSINQLKMHYIQVEEEAIACNQKIKDITIPDEAILITILRGDQAIVPRGNTTIKAKDTVIALADPEVKDKLLSLMKNNTD</sequence>
<dbReference type="InterPro" id="IPR036721">
    <property type="entry name" value="RCK_C_sf"/>
</dbReference>
<dbReference type="PRINTS" id="PR00335">
    <property type="entry name" value="KUPTAKETRKA"/>
</dbReference>
<dbReference type="PANTHER" id="PTHR43833:SF5">
    <property type="entry name" value="TRK SYSTEM POTASSIUM UPTAKE PROTEIN TRKA"/>
    <property type="match status" value="1"/>
</dbReference>
<dbReference type="KEGG" id="hhl:Halha_2306"/>
<dbReference type="InterPro" id="IPR003148">
    <property type="entry name" value="RCK_N"/>
</dbReference>
<evidence type="ECO:0000256" key="2">
    <source>
        <dbReference type="ARBA" id="ARBA00022448"/>
    </source>
</evidence>
<organism evidence="9 10">
    <name type="scientific">Halobacteroides halobius (strain ATCC 35273 / DSM 5150 / MD-1)</name>
    <dbReference type="NCBI Taxonomy" id="748449"/>
    <lineage>
        <taxon>Bacteria</taxon>
        <taxon>Bacillati</taxon>
        <taxon>Bacillota</taxon>
        <taxon>Clostridia</taxon>
        <taxon>Halanaerobiales</taxon>
        <taxon>Halobacteroidaceae</taxon>
        <taxon>Halobacteroides</taxon>
    </lineage>
</organism>
<dbReference type="OrthoDB" id="9775180at2"/>
<dbReference type="GO" id="GO:0015079">
    <property type="term" value="F:potassium ion transmembrane transporter activity"/>
    <property type="evidence" value="ECO:0007669"/>
    <property type="project" value="InterPro"/>
</dbReference>
<dbReference type="InterPro" id="IPR006036">
    <property type="entry name" value="K_uptake_TrkA"/>
</dbReference>
<dbReference type="Pfam" id="PF02254">
    <property type="entry name" value="TrkA_N"/>
    <property type="match status" value="1"/>
</dbReference>
<dbReference type="GO" id="GO:0005886">
    <property type="term" value="C:plasma membrane"/>
    <property type="evidence" value="ECO:0007669"/>
    <property type="project" value="InterPro"/>
</dbReference>
<feature type="domain" description="RCK N-terminal" evidence="7">
    <location>
        <begin position="1"/>
        <end position="118"/>
    </location>
</feature>
<dbReference type="InterPro" id="IPR006037">
    <property type="entry name" value="RCK_C"/>
</dbReference>
<dbReference type="InterPro" id="IPR036291">
    <property type="entry name" value="NAD(P)-bd_dom_sf"/>
</dbReference>
<dbReference type="SUPFAM" id="SSF51735">
    <property type="entry name" value="NAD(P)-binding Rossmann-fold domains"/>
    <property type="match status" value="1"/>
</dbReference>
<evidence type="ECO:0000313" key="9">
    <source>
        <dbReference type="EMBL" id="AGB42180.1"/>
    </source>
</evidence>
<evidence type="ECO:0000256" key="1">
    <source>
        <dbReference type="ARBA" id="ARBA00017378"/>
    </source>
</evidence>
<evidence type="ECO:0000256" key="4">
    <source>
        <dbReference type="ARBA" id="ARBA00022958"/>
    </source>
</evidence>
<dbReference type="Pfam" id="PF02080">
    <property type="entry name" value="TrkA_C"/>
    <property type="match status" value="1"/>
</dbReference>
<dbReference type="Proteomes" id="UP000010880">
    <property type="component" value="Chromosome"/>
</dbReference>
<name>L0KCA2_HALHC</name>
<dbReference type="PROSITE" id="PS51201">
    <property type="entry name" value="RCK_N"/>
    <property type="match status" value="1"/>
</dbReference>
<dbReference type="EMBL" id="CP003359">
    <property type="protein sequence ID" value="AGB42180.1"/>
    <property type="molecule type" value="Genomic_DNA"/>
</dbReference>
<keyword evidence="3" id="KW-0633">Potassium transport</keyword>
<dbReference type="AlphaFoldDB" id="L0KCA2"/>
<dbReference type="RefSeq" id="WP_015327894.1">
    <property type="nucleotide sequence ID" value="NC_019978.1"/>
</dbReference>
<keyword evidence="10" id="KW-1185">Reference proteome</keyword>
<protein>
    <recommendedName>
        <fullName evidence="1">Trk system potassium uptake protein TrkA</fullName>
    </recommendedName>
</protein>
<evidence type="ECO:0000256" key="3">
    <source>
        <dbReference type="ARBA" id="ARBA00022538"/>
    </source>
</evidence>
<dbReference type="Gene3D" id="3.30.70.1450">
    <property type="entry name" value="Regulator of K+ conductance, C-terminal domain"/>
    <property type="match status" value="1"/>
</dbReference>
<evidence type="ECO:0000256" key="5">
    <source>
        <dbReference type="ARBA" id="ARBA00023027"/>
    </source>
</evidence>
<dbReference type="HOGENOM" id="CLU_046525_2_0_9"/>
<evidence type="ECO:0000313" key="10">
    <source>
        <dbReference type="Proteomes" id="UP000010880"/>
    </source>
</evidence>
<dbReference type="PANTHER" id="PTHR43833">
    <property type="entry name" value="POTASSIUM CHANNEL PROTEIN 2-RELATED-RELATED"/>
    <property type="match status" value="1"/>
</dbReference>
<dbReference type="Gene3D" id="3.40.50.720">
    <property type="entry name" value="NAD(P)-binding Rossmann-like Domain"/>
    <property type="match status" value="1"/>
</dbReference>
<keyword evidence="4" id="KW-0630">Potassium</keyword>
<accession>L0KCA2</accession>
<keyword evidence="2" id="KW-0813">Transport</keyword>
<dbReference type="PROSITE" id="PS51202">
    <property type="entry name" value="RCK_C"/>
    <property type="match status" value="1"/>
</dbReference>
<dbReference type="InterPro" id="IPR050721">
    <property type="entry name" value="Trk_Ktr_HKT_K-transport"/>
</dbReference>
<evidence type="ECO:0000256" key="6">
    <source>
        <dbReference type="ARBA" id="ARBA00023065"/>
    </source>
</evidence>
<dbReference type="SUPFAM" id="SSF116726">
    <property type="entry name" value="TrkA C-terminal domain-like"/>
    <property type="match status" value="1"/>
</dbReference>
<proteinExistence type="predicted"/>
<reference evidence="10" key="1">
    <citation type="submission" date="2012-02" db="EMBL/GenBank/DDBJ databases">
        <title>The complete genome of Halobacteroides halobius DSM 5150.</title>
        <authorList>
            <person name="Lucas S."/>
            <person name="Copeland A."/>
            <person name="Lapidus A."/>
            <person name="Glavina del Rio T."/>
            <person name="Dalin E."/>
            <person name="Tice H."/>
            <person name="Bruce D."/>
            <person name="Goodwin L."/>
            <person name="Pitluck S."/>
            <person name="Peters L."/>
            <person name="Mikhailova N."/>
            <person name="Gu W."/>
            <person name="Kyrpides N."/>
            <person name="Mavromatis K."/>
            <person name="Ivanova N."/>
            <person name="Brettin T."/>
            <person name="Detter J.C."/>
            <person name="Han C."/>
            <person name="Larimer F."/>
            <person name="Land M."/>
            <person name="Hauser L."/>
            <person name="Markowitz V."/>
            <person name="Cheng J.-F."/>
            <person name="Hugenholtz P."/>
            <person name="Woyke T."/>
            <person name="Wu D."/>
            <person name="Tindall B."/>
            <person name="Pomrenke H."/>
            <person name="Brambilla E."/>
            <person name="Klenk H.-P."/>
            <person name="Eisen J.A."/>
        </authorList>
    </citation>
    <scope>NUCLEOTIDE SEQUENCE [LARGE SCALE GENOMIC DNA]</scope>
    <source>
        <strain evidence="10">ATCC 35273 / DSM 5150 / MD-1</strain>
    </source>
</reference>
<evidence type="ECO:0000259" key="7">
    <source>
        <dbReference type="PROSITE" id="PS51201"/>
    </source>
</evidence>
<dbReference type="eggNOG" id="COG0569">
    <property type="taxonomic scope" value="Bacteria"/>
</dbReference>
<dbReference type="STRING" id="748449.Halha_2306"/>
<feature type="domain" description="RCK C-terminal" evidence="8">
    <location>
        <begin position="137"/>
        <end position="218"/>
    </location>
</feature>
<keyword evidence="5" id="KW-0520">NAD</keyword>
<keyword evidence="6" id="KW-0406">Ion transport</keyword>
<gene>
    <name evidence="9" type="ordered locus">Halha_2306</name>
</gene>
<evidence type="ECO:0000259" key="8">
    <source>
        <dbReference type="PROSITE" id="PS51202"/>
    </source>
</evidence>